<evidence type="ECO:0000256" key="1">
    <source>
        <dbReference type="SAM" id="Phobius"/>
    </source>
</evidence>
<feature type="transmembrane region" description="Helical" evidence="1">
    <location>
        <begin position="29"/>
        <end position="52"/>
    </location>
</feature>
<protein>
    <recommendedName>
        <fullName evidence="4">Transmembrane protein</fullName>
    </recommendedName>
</protein>
<gene>
    <name evidence="2" type="ORF">O3W52_30480</name>
</gene>
<comment type="caution">
    <text evidence="2">The sequence shown here is derived from an EMBL/GenBank/DDBJ whole genome shotgun (WGS) entry which is preliminary data.</text>
</comment>
<proteinExistence type="predicted"/>
<sequence>MNEPQVRSDGLQVEEHRQFQEAFWSAERLAWLGFAGVLVLVILGVSGSGGIFSKQAIRFQEGTAEFPRFSRWEAPEAITALLSAREQGPKVTISREFFRSFRVETIHPAPVSAEAGDHGMTYHFHSVPGQDVLLTLHVRSYRPGIASYRVGVNREPVQDVRTIVWP</sequence>
<accession>A0ABT4KQ52</accession>
<evidence type="ECO:0008006" key="4">
    <source>
        <dbReference type="Google" id="ProtNLM"/>
    </source>
</evidence>
<organism evidence="2 3">
    <name type="scientific">Sinorhizobium psoraleae</name>
    <dbReference type="NCBI Taxonomy" id="520838"/>
    <lineage>
        <taxon>Bacteria</taxon>
        <taxon>Pseudomonadati</taxon>
        <taxon>Pseudomonadota</taxon>
        <taxon>Alphaproteobacteria</taxon>
        <taxon>Hyphomicrobiales</taxon>
        <taxon>Rhizobiaceae</taxon>
        <taxon>Sinorhizobium/Ensifer group</taxon>
        <taxon>Sinorhizobium</taxon>
    </lineage>
</organism>
<dbReference type="EMBL" id="JAPVOI010000006">
    <property type="protein sequence ID" value="MCZ4094049.1"/>
    <property type="molecule type" value="Genomic_DNA"/>
</dbReference>
<keyword evidence="1" id="KW-1133">Transmembrane helix</keyword>
<evidence type="ECO:0000313" key="3">
    <source>
        <dbReference type="Proteomes" id="UP001079430"/>
    </source>
</evidence>
<keyword evidence="1" id="KW-0812">Transmembrane</keyword>
<dbReference type="RefSeq" id="WP_269286002.1">
    <property type="nucleotide sequence ID" value="NZ_JAPVOI010000006.1"/>
</dbReference>
<evidence type="ECO:0000313" key="2">
    <source>
        <dbReference type="EMBL" id="MCZ4094049.1"/>
    </source>
</evidence>
<dbReference type="Proteomes" id="UP001079430">
    <property type="component" value="Unassembled WGS sequence"/>
</dbReference>
<name>A0ABT4KQ52_9HYPH</name>
<keyword evidence="1" id="KW-0472">Membrane</keyword>
<keyword evidence="3" id="KW-1185">Reference proteome</keyword>
<reference evidence="2" key="1">
    <citation type="submission" date="2022-10" db="EMBL/GenBank/DDBJ databases">
        <title>Whole genome sequencing of three plant growth promoting bacteria isolated from Vachellia tortilis subsp. raddiana in Morocco.</title>
        <authorList>
            <person name="Hnini M."/>
            <person name="Zouagui R."/>
            <person name="Zouagui H."/>
            <person name="Chemao Elfihri M.-W."/>
            <person name="Ibrahimi A."/>
            <person name="Sbabou L."/>
            <person name="Aurag J."/>
        </authorList>
    </citation>
    <scope>NUCLEOTIDE SEQUENCE</scope>
    <source>
        <strain evidence="2">LMR678</strain>
    </source>
</reference>